<comment type="caution">
    <text evidence="1">The sequence shown here is derived from an EMBL/GenBank/DDBJ whole genome shotgun (WGS) entry which is preliminary data.</text>
</comment>
<organism evidence="1 2">
    <name type="scientific">Nocardia carnea</name>
    <dbReference type="NCBI Taxonomy" id="37328"/>
    <lineage>
        <taxon>Bacteria</taxon>
        <taxon>Bacillati</taxon>
        <taxon>Actinomycetota</taxon>
        <taxon>Actinomycetes</taxon>
        <taxon>Mycobacteriales</taxon>
        <taxon>Nocardiaceae</taxon>
        <taxon>Nocardia</taxon>
    </lineage>
</organism>
<dbReference type="Proteomes" id="UP001611263">
    <property type="component" value="Unassembled WGS sequence"/>
</dbReference>
<keyword evidence="2" id="KW-1185">Reference proteome</keyword>
<gene>
    <name evidence="1" type="ORF">ACH4WX_06220</name>
</gene>
<evidence type="ECO:0000313" key="1">
    <source>
        <dbReference type="EMBL" id="MFI1460304.1"/>
    </source>
</evidence>
<evidence type="ECO:0000313" key="2">
    <source>
        <dbReference type="Proteomes" id="UP001611263"/>
    </source>
</evidence>
<proteinExistence type="predicted"/>
<name>A0ABW7TH17_9NOCA</name>
<dbReference type="GeneID" id="93509731"/>
<sequence>MAEFSEIPVNVYAAEVGLGWRSADPGAWLKSSTDWLYRTRRFTR</sequence>
<dbReference type="RefSeq" id="WP_255218532.1">
    <property type="nucleotide sequence ID" value="NZ_JBIRUQ010000001.1"/>
</dbReference>
<dbReference type="EMBL" id="JBIRUQ010000001">
    <property type="protein sequence ID" value="MFI1460304.1"/>
    <property type="molecule type" value="Genomic_DNA"/>
</dbReference>
<reference evidence="1 2" key="1">
    <citation type="submission" date="2024-10" db="EMBL/GenBank/DDBJ databases">
        <title>The Natural Products Discovery Center: Release of the First 8490 Sequenced Strains for Exploring Actinobacteria Biosynthetic Diversity.</title>
        <authorList>
            <person name="Kalkreuter E."/>
            <person name="Kautsar S.A."/>
            <person name="Yang D."/>
            <person name="Bader C.D."/>
            <person name="Teijaro C.N."/>
            <person name="Fluegel L."/>
            <person name="Davis C.M."/>
            <person name="Simpson J.R."/>
            <person name="Lauterbach L."/>
            <person name="Steele A.D."/>
            <person name="Gui C."/>
            <person name="Meng S."/>
            <person name="Li G."/>
            <person name="Viehrig K."/>
            <person name="Ye F."/>
            <person name="Su P."/>
            <person name="Kiefer A.F."/>
            <person name="Nichols A."/>
            <person name="Cepeda A.J."/>
            <person name="Yan W."/>
            <person name="Fan B."/>
            <person name="Jiang Y."/>
            <person name="Adhikari A."/>
            <person name="Zheng C.-J."/>
            <person name="Schuster L."/>
            <person name="Cowan T.M."/>
            <person name="Smanski M.J."/>
            <person name="Chevrette M.G."/>
            <person name="De Carvalho L.P.S."/>
            <person name="Shen B."/>
        </authorList>
    </citation>
    <scope>NUCLEOTIDE SEQUENCE [LARGE SCALE GENOMIC DNA]</scope>
    <source>
        <strain evidence="1 2">NPDC020568</strain>
    </source>
</reference>
<accession>A0ABW7TH17</accession>
<protein>
    <submittedName>
        <fullName evidence="1">Uncharacterized protein</fullName>
    </submittedName>
</protein>